<dbReference type="Pfam" id="PF00665">
    <property type="entry name" value="rve"/>
    <property type="match status" value="1"/>
</dbReference>
<dbReference type="InterPro" id="IPR023780">
    <property type="entry name" value="Chromo_domain"/>
</dbReference>
<dbReference type="InterPro" id="IPR036179">
    <property type="entry name" value="Ig-like_dom_sf"/>
</dbReference>
<dbReference type="InterPro" id="IPR041588">
    <property type="entry name" value="Integrase_H2C2"/>
</dbReference>
<dbReference type="InterPro" id="IPR021109">
    <property type="entry name" value="Peptidase_aspartic_dom_sf"/>
</dbReference>
<dbReference type="GO" id="GO:0003677">
    <property type="term" value="F:DNA binding"/>
    <property type="evidence" value="ECO:0007669"/>
    <property type="project" value="UniProtKB-KW"/>
</dbReference>
<dbReference type="InterPro" id="IPR036397">
    <property type="entry name" value="RNaseH_sf"/>
</dbReference>
<dbReference type="CDD" id="cd00303">
    <property type="entry name" value="retropepsin_like"/>
    <property type="match status" value="1"/>
</dbReference>
<evidence type="ECO:0000259" key="22">
    <source>
        <dbReference type="PROSITE" id="PS50013"/>
    </source>
</evidence>
<evidence type="ECO:0000256" key="13">
    <source>
        <dbReference type="ARBA" id="ARBA00022908"/>
    </source>
</evidence>
<keyword evidence="27" id="KW-1185">Reference proteome</keyword>
<keyword evidence="15" id="KW-0239">DNA-directed DNA polymerase</keyword>
<evidence type="ECO:0000256" key="12">
    <source>
        <dbReference type="ARBA" id="ARBA00022842"/>
    </source>
</evidence>
<keyword evidence="13" id="KW-0229">DNA integration</keyword>
<dbReference type="GO" id="GO:0006310">
    <property type="term" value="P:DNA recombination"/>
    <property type="evidence" value="ECO:0007669"/>
    <property type="project" value="UniProtKB-KW"/>
</dbReference>
<keyword evidence="4" id="KW-0645">Protease</keyword>
<proteinExistence type="inferred from homology"/>
<gene>
    <name evidence="26" type="ORF">M9458_050621</name>
</gene>
<dbReference type="PROSITE" id="PS50158">
    <property type="entry name" value="ZF_CCHC"/>
    <property type="match status" value="1"/>
</dbReference>
<feature type="compositionally biased region" description="Low complexity" evidence="21">
    <location>
        <begin position="660"/>
        <end position="672"/>
    </location>
</feature>
<dbReference type="GO" id="GO:0008270">
    <property type="term" value="F:zinc ion binding"/>
    <property type="evidence" value="ECO:0007669"/>
    <property type="project" value="UniProtKB-KW"/>
</dbReference>
<dbReference type="InterPro" id="IPR012337">
    <property type="entry name" value="RNaseH-like_sf"/>
</dbReference>
<dbReference type="InterPro" id="IPR036875">
    <property type="entry name" value="Znf_CCHC_sf"/>
</dbReference>
<feature type="region of interest" description="Disordered" evidence="21">
    <location>
        <begin position="330"/>
        <end position="363"/>
    </location>
</feature>
<dbReference type="GO" id="GO:0004523">
    <property type="term" value="F:RNA-DNA hybrid ribonuclease activity"/>
    <property type="evidence" value="ECO:0007669"/>
    <property type="project" value="UniProtKB-EC"/>
</dbReference>
<evidence type="ECO:0000256" key="11">
    <source>
        <dbReference type="ARBA" id="ARBA00022801"/>
    </source>
</evidence>
<evidence type="ECO:0000256" key="6">
    <source>
        <dbReference type="ARBA" id="ARBA00022695"/>
    </source>
</evidence>
<feature type="region of interest" description="Disordered" evidence="21">
    <location>
        <begin position="652"/>
        <end position="672"/>
    </location>
</feature>
<evidence type="ECO:0000256" key="14">
    <source>
        <dbReference type="ARBA" id="ARBA00022918"/>
    </source>
</evidence>
<evidence type="ECO:0000256" key="9">
    <source>
        <dbReference type="ARBA" id="ARBA00022750"/>
    </source>
</evidence>
<dbReference type="SMART" id="SM00298">
    <property type="entry name" value="CHROMO"/>
    <property type="match status" value="1"/>
</dbReference>
<dbReference type="Gene3D" id="3.30.70.270">
    <property type="match status" value="2"/>
</dbReference>
<dbReference type="Proteomes" id="UP001529510">
    <property type="component" value="Unassembled WGS sequence"/>
</dbReference>
<accession>A0ABD0MY84</accession>
<dbReference type="InterPro" id="IPR000953">
    <property type="entry name" value="Chromo/chromo_shadow_dom"/>
</dbReference>
<dbReference type="InterPro" id="IPR001584">
    <property type="entry name" value="Integrase_cat-core"/>
</dbReference>
<evidence type="ECO:0000256" key="1">
    <source>
        <dbReference type="ARBA" id="ARBA00004123"/>
    </source>
</evidence>
<comment type="subcellular location">
    <subcellularLocation>
        <location evidence="1">Nucleus</location>
    </subcellularLocation>
</comment>
<dbReference type="SUPFAM" id="SSF54160">
    <property type="entry name" value="Chromo domain-like"/>
    <property type="match status" value="1"/>
</dbReference>
<keyword evidence="6" id="KW-0548">Nucleotidyltransferase</keyword>
<dbReference type="Pfam" id="PF17919">
    <property type="entry name" value="RT_RNaseH_2"/>
    <property type="match status" value="1"/>
</dbReference>
<dbReference type="PROSITE" id="PS50994">
    <property type="entry name" value="INTEGRASE"/>
    <property type="match status" value="1"/>
</dbReference>
<keyword evidence="20" id="KW-0863">Zinc-finger</keyword>
<keyword evidence="18" id="KW-0511">Multifunctional enzyme</keyword>
<feature type="compositionally biased region" description="Low complexity" evidence="21">
    <location>
        <begin position="598"/>
        <end position="610"/>
    </location>
</feature>
<evidence type="ECO:0000259" key="23">
    <source>
        <dbReference type="PROSITE" id="PS50158"/>
    </source>
</evidence>
<dbReference type="CDD" id="cd09274">
    <property type="entry name" value="RNase_HI_RT_Ty3"/>
    <property type="match status" value="1"/>
</dbReference>
<dbReference type="GO" id="GO:0015074">
    <property type="term" value="P:DNA integration"/>
    <property type="evidence" value="ECO:0007669"/>
    <property type="project" value="UniProtKB-KW"/>
</dbReference>
<dbReference type="Gene3D" id="3.30.420.10">
    <property type="entry name" value="Ribonuclease H-like superfamily/Ribonuclease H"/>
    <property type="match status" value="1"/>
</dbReference>
<dbReference type="InterPro" id="IPR043128">
    <property type="entry name" value="Rev_trsase/Diguanyl_cyclase"/>
</dbReference>
<dbReference type="SUPFAM" id="SSF48726">
    <property type="entry name" value="Immunoglobulin"/>
    <property type="match status" value="2"/>
</dbReference>
<evidence type="ECO:0000313" key="27">
    <source>
        <dbReference type="Proteomes" id="UP001529510"/>
    </source>
</evidence>
<dbReference type="InterPro" id="IPR043502">
    <property type="entry name" value="DNA/RNA_pol_sf"/>
</dbReference>
<comment type="caution">
    <text evidence="26">The sequence shown here is derived from an EMBL/GenBank/DDBJ whole genome shotgun (WGS) entry which is preliminary data.</text>
</comment>
<dbReference type="Gene3D" id="2.40.70.10">
    <property type="entry name" value="Acid Proteases"/>
    <property type="match status" value="1"/>
</dbReference>
<sequence length="1920" mass="215302">MTESRTEQNRHHHTRQNNNNEQHHHPHLDSALLDTSGQITATQTPAVQTTELGKTVVMRCTASTPLTGCSPTPCLSLYLQKPGEAPKLLIYRVNSLQSGTPSRFSGSGSGSDFTLTIRITLTQPEVKTVQQGQTATIECNIDVGIYGDRLAWYQQKPGQAPKLLIYGINTLQLKIQEIITVRVDTLSVVALCSHSDKELYKNLHQSESHGNYHRTFSSTLPITPYLRPPLPVPGFPGRFRQSAIYTSPSRAIPREVLTSFTINPERLPLFPLPTRCRPDCLFPYCRSAACLLTTRLDYRLLSLDCLYCSRLLLLTIACLTTSINVSHMDPTPPPHSMAALQKTSPTSDPATAHPVTPDSASPPTVLELTSELSAQASTLAVHQQQLDRLTDLTGQLVRALQGLQLTSPPAAPPATVPTPAVTPATASPRLAFPEKFDGTAAKCKGFLLQCSLFVSQQPHLYPTDEGKIAFVCSLLTGKALDWATAVWRLDRPTFPTFAAFLQQFKGVFQPSSESGEAGEEIMALRQGRRPAADYALTFRTLAAQSGWNDGPLKLHYRKGLNPELQVELACRDEDLSLEQYIDLSIRVDNVMRARKSSRFTSSLPLPTPSSEAPVEPMQLGSTKLSLEERERRLRNNLCLYCGLAGHVRASCPTRPPRQPSSVSSDKSSSNSCDISVTLECGDTIIKTTALIDSGAAGNFIDADFVANNHLPTLSCSPHVSVAALDGRPLGSGRIHHTTDDLTLHIDPSHRETIRFFIISSPRSPVILGYPWLNQHEPSISWADRTITRWSSHCHQHCQRTQVTPAGALTRHTSSSSIPTEYQDLLEAFSRTRATQLPPHRPGDCAIDLIPGATPPRGRVFPLSQAESEAMHKYIQEELAKGFITPSTSPASAGFFFVKKKDGGLRPCIDYRGLNEVTVKYRYPLPLVPSALEQLRTAKIFTKLDLRSAYNLIRIRAGDEWKTAFSTTSGHYEYRVMPFGLANSPSCFQAFVNDVFRDMLNRWVIVYIDDILIYSNLYSEHVQHVRCVLQRLISHQLFAKEEKCDFHKDKISFLGYIISSEGVAMEEKKVDAVLNWPRPNTLRELQRFLGFANFYRRFIRNFSTVAAPLSAMVKKGTTRLTWSQAALQAFDDLRRRFSTAPILHHPDPERPFVVEVDASSTGVGAVLSQRQGDPPKLYPCAYFSHKLSPAECNYDVGNRELLAMKLALEEWRHWLEGAKHPFTVLTDHKNLEYLRSAKVLNHRQARWALYFTRFRFQVSYRPGSQNTKADALSRLHESSQPTNPPEPLLPTSVIVAPVNWDIMTEISEAQAQDPPPPDCPANLTFVPPNLRSRVLAEVHSVPSSGHPGIESTLHLLSNRFWWPTIRIDTINFIKACTSCNTTKVPRRLPAGLLQPLPVPERPWSHIAIDFVTDLPPSNGYTTILSVVDRFSKACRFIPLPKLPSALETAETLCNWVFRLYGLPEDIVSDRGPQFTSRLWSNFFRLLGVNVSLTSGYHPQANGQVERLNQELIRFLRTYCQNRQEDWSRYLFWAEYAQNSIHKPSTNLTPFQCVLGFQPPMFPWSGEPSELPAVDTWLRNSEDTWNQAHVHLQRAVRHNQTQADRRRRPNPAYEPGQWVWLSTRDLRLRQPCRKLSPRYVGPFKIIKQITPVSFRLDLPAEYRVSPTFHVSLFKPAGNPEGVEDLDETAPQGPPPVVIGGEEVYRVNTLLDSRRRRGQLQYLVDWEDYGPEERSWVAAGDILDPSLITDFHTNHPDRPGPRGRGRPRRVARRGGALSPPRSLWLPPTAASGNYHRTFSSTLPITPYLRPPLPVPGFPGRFRQSAIYTSPSRAIPREVLTSFTINPERLPLFPLPTRCRPDCLFPYCRSAACLLTTRLDYRLLSLDCLYCSRLLLLTIACLTTSINVSHMDPTPPPHSMAALQ</sequence>
<feature type="compositionally biased region" description="Basic residues" evidence="21">
    <location>
        <begin position="1758"/>
        <end position="1769"/>
    </location>
</feature>
<protein>
    <recommendedName>
        <fullName evidence="19">Gypsy retrotransposon integrase-like protein 1</fullName>
        <ecNumber evidence="3">3.1.26.4</ecNumber>
    </recommendedName>
</protein>
<dbReference type="InterPro" id="IPR016197">
    <property type="entry name" value="Chromo-like_dom_sf"/>
</dbReference>
<keyword evidence="10" id="KW-0255">Endonuclease</keyword>
<dbReference type="Gene3D" id="2.60.40.10">
    <property type="entry name" value="Immunoglobulins"/>
    <property type="match status" value="2"/>
</dbReference>
<evidence type="ECO:0000256" key="8">
    <source>
        <dbReference type="ARBA" id="ARBA00022723"/>
    </source>
</evidence>
<dbReference type="InterPro" id="IPR050951">
    <property type="entry name" value="Retrovirus_Pol_polyprotein"/>
</dbReference>
<keyword evidence="16" id="KW-0238">DNA-binding</keyword>
<dbReference type="CDD" id="cd01647">
    <property type="entry name" value="RT_LTR"/>
    <property type="match status" value="1"/>
</dbReference>
<feature type="domain" description="Reverse transcriptase" evidence="24">
    <location>
        <begin position="878"/>
        <end position="1057"/>
    </location>
</feature>
<dbReference type="PROSITE" id="PS50013">
    <property type="entry name" value="CHROMO_2"/>
    <property type="match status" value="1"/>
</dbReference>
<feature type="region of interest" description="Disordered" evidence="21">
    <location>
        <begin position="1748"/>
        <end position="1779"/>
    </location>
</feature>
<dbReference type="InterPro" id="IPR056924">
    <property type="entry name" value="SH3_Tf2-1"/>
</dbReference>
<keyword evidence="7" id="KW-0540">Nuclease</keyword>
<dbReference type="Pfam" id="PF00385">
    <property type="entry name" value="Chromo"/>
    <property type="match status" value="1"/>
</dbReference>
<name>A0ABD0MY84_CIRMR</name>
<dbReference type="FunFam" id="3.30.420.10:FF:000032">
    <property type="entry name" value="Retrovirus-related Pol polyprotein from transposon 297-like Protein"/>
    <property type="match status" value="1"/>
</dbReference>
<dbReference type="GO" id="GO:0005634">
    <property type="term" value="C:nucleus"/>
    <property type="evidence" value="ECO:0007669"/>
    <property type="project" value="UniProtKB-SubCell"/>
</dbReference>
<keyword evidence="8" id="KW-0479">Metal-binding</keyword>
<keyword evidence="12" id="KW-0460">Magnesium</keyword>
<evidence type="ECO:0000256" key="16">
    <source>
        <dbReference type="ARBA" id="ARBA00023125"/>
    </source>
</evidence>
<feature type="region of interest" description="Disordered" evidence="21">
    <location>
        <begin position="1"/>
        <end position="27"/>
    </location>
</feature>
<dbReference type="InterPro" id="IPR001878">
    <property type="entry name" value="Znf_CCHC"/>
</dbReference>
<evidence type="ECO:0000256" key="17">
    <source>
        <dbReference type="ARBA" id="ARBA00023172"/>
    </source>
</evidence>
<dbReference type="GO" id="GO:0003964">
    <property type="term" value="F:RNA-directed DNA polymerase activity"/>
    <property type="evidence" value="ECO:0007669"/>
    <property type="project" value="UniProtKB-KW"/>
</dbReference>
<reference evidence="26 27" key="1">
    <citation type="submission" date="2024-05" db="EMBL/GenBank/DDBJ databases">
        <title>Genome sequencing and assembly of Indian major carp, Cirrhinus mrigala (Hamilton, 1822).</title>
        <authorList>
            <person name="Mohindra V."/>
            <person name="Chowdhury L.M."/>
            <person name="Lal K."/>
            <person name="Jena J.K."/>
        </authorList>
    </citation>
    <scope>NUCLEOTIDE SEQUENCE [LARGE SCALE GENOMIC DNA]</scope>
    <source>
        <strain evidence="26">CM1030</strain>
        <tissue evidence="26">Blood</tissue>
    </source>
</reference>
<evidence type="ECO:0000256" key="2">
    <source>
        <dbReference type="ARBA" id="ARBA00010879"/>
    </source>
</evidence>
<dbReference type="GO" id="GO:0004190">
    <property type="term" value="F:aspartic-type endopeptidase activity"/>
    <property type="evidence" value="ECO:0007669"/>
    <property type="project" value="UniProtKB-KW"/>
</dbReference>
<dbReference type="InterPro" id="IPR005162">
    <property type="entry name" value="Retrotrans_gag_dom"/>
</dbReference>
<dbReference type="EMBL" id="JAMKFB020000045">
    <property type="protein sequence ID" value="KAL0154162.1"/>
    <property type="molecule type" value="Genomic_DNA"/>
</dbReference>
<evidence type="ECO:0000256" key="7">
    <source>
        <dbReference type="ARBA" id="ARBA00022722"/>
    </source>
</evidence>
<dbReference type="SUPFAM" id="SSF53098">
    <property type="entry name" value="Ribonuclease H-like"/>
    <property type="match status" value="1"/>
</dbReference>
<dbReference type="FunFam" id="3.30.70.270:FF:000020">
    <property type="entry name" value="Transposon Tf2-6 polyprotein-like Protein"/>
    <property type="match status" value="1"/>
</dbReference>
<comment type="similarity">
    <text evidence="2">Belongs to the beta type-B retroviral polymerase family. HERV class-II K(HML-2) pol subfamily.</text>
</comment>
<evidence type="ECO:0000259" key="24">
    <source>
        <dbReference type="PROSITE" id="PS50878"/>
    </source>
</evidence>
<dbReference type="InterPro" id="IPR013783">
    <property type="entry name" value="Ig-like_fold"/>
</dbReference>
<organism evidence="26 27">
    <name type="scientific">Cirrhinus mrigala</name>
    <name type="common">Mrigala</name>
    <dbReference type="NCBI Taxonomy" id="683832"/>
    <lineage>
        <taxon>Eukaryota</taxon>
        <taxon>Metazoa</taxon>
        <taxon>Chordata</taxon>
        <taxon>Craniata</taxon>
        <taxon>Vertebrata</taxon>
        <taxon>Euteleostomi</taxon>
        <taxon>Actinopterygii</taxon>
        <taxon>Neopterygii</taxon>
        <taxon>Teleostei</taxon>
        <taxon>Ostariophysi</taxon>
        <taxon>Cypriniformes</taxon>
        <taxon>Cyprinidae</taxon>
        <taxon>Labeoninae</taxon>
        <taxon>Labeonini</taxon>
        <taxon>Cirrhinus</taxon>
    </lineage>
</organism>
<evidence type="ECO:0000313" key="26">
    <source>
        <dbReference type="EMBL" id="KAL0154162.1"/>
    </source>
</evidence>
<evidence type="ECO:0000256" key="5">
    <source>
        <dbReference type="ARBA" id="ARBA00022679"/>
    </source>
</evidence>
<keyword evidence="5" id="KW-0808">Transferase</keyword>
<dbReference type="InterPro" id="IPR000477">
    <property type="entry name" value="RT_dom"/>
</dbReference>
<dbReference type="Pfam" id="PF17921">
    <property type="entry name" value="Integrase_H2C2"/>
    <property type="match status" value="1"/>
</dbReference>
<dbReference type="InterPro" id="IPR041577">
    <property type="entry name" value="RT_RNaseH_2"/>
</dbReference>
<dbReference type="Pfam" id="PF00078">
    <property type="entry name" value="RVT_1"/>
    <property type="match status" value="1"/>
</dbReference>
<evidence type="ECO:0000256" key="4">
    <source>
        <dbReference type="ARBA" id="ARBA00022670"/>
    </source>
</evidence>
<keyword evidence="9" id="KW-0064">Aspartyl protease</keyword>
<dbReference type="PROSITE" id="PS50878">
    <property type="entry name" value="RT_POL"/>
    <property type="match status" value="1"/>
</dbReference>
<feature type="domain" description="Chromo" evidence="22">
    <location>
        <begin position="1702"/>
        <end position="1760"/>
    </location>
</feature>
<dbReference type="Pfam" id="PF03732">
    <property type="entry name" value="Retrotrans_gag"/>
    <property type="match status" value="1"/>
</dbReference>
<feature type="domain" description="CCHC-type" evidence="23">
    <location>
        <begin position="638"/>
        <end position="652"/>
    </location>
</feature>
<evidence type="ECO:0000256" key="10">
    <source>
        <dbReference type="ARBA" id="ARBA00022759"/>
    </source>
</evidence>
<dbReference type="Gene3D" id="1.10.340.70">
    <property type="match status" value="1"/>
</dbReference>
<dbReference type="GO" id="GO:0006508">
    <property type="term" value="P:proteolysis"/>
    <property type="evidence" value="ECO:0007669"/>
    <property type="project" value="UniProtKB-KW"/>
</dbReference>
<evidence type="ECO:0000256" key="20">
    <source>
        <dbReference type="PROSITE-ProRule" id="PRU00047"/>
    </source>
</evidence>
<dbReference type="PANTHER" id="PTHR37984">
    <property type="entry name" value="PROTEIN CBG26694"/>
    <property type="match status" value="1"/>
</dbReference>
<dbReference type="Gene3D" id="3.10.10.10">
    <property type="entry name" value="HIV Type 1 Reverse Transcriptase, subunit A, domain 1"/>
    <property type="match status" value="1"/>
</dbReference>
<dbReference type="Gene3D" id="2.40.50.40">
    <property type="match status" value="1"/>
</dbReference>
<evidence type="ECO:0000259" key="25">
    <source>
        <dbReference type="PROSITE" id="PS50994"/>
    </source>
</evidence>
<dbReference type="SUPFAM" id="SSF56672">
    <property type="entry name" value="DNA/RNA polymerases"/>
    <property type="match status" value="1"/>
</dbReference>
<evidence type="ECO:0000256" key="3">
    <source>
        <dbReference type="ARBA" id="ARBA00012180"/>
    </source>
</evidence>
<evidence type="ECO:0000256" key="15">
    <source>
        <dbReference type="ARBA" id="ARBA00022932"/>
    </source>
</evidence>
<evidence type="ECO:0000256" key="18">
    <source>
        <dbReference type="ARBA" id="ARBA00023268"/>
    </source>
</evidence>
<feature type="domain" description="Integrase catalytic" evidence="25">
    <location>
        <begin position="1397"/>
        <end position="1556"/>
    </location>
</feature>
<dbReference type="EC" id="3.1.26.4" evidence="3"/>
<feature type="region of interest" description="Disordered" evidence="21">
    <location>
        <begin position="597"/>
        <end position="621"/>
    </location>
</feature>
<evidence type="ECO:0000256" key="19">
    <source>
        <dbReference type="ARBA" id="ARBA00039658"/>
    </source>
</evidence>
<dbReference type="PANTHER" id="PTHR37984:SF5">
    <property type="entry name" value="PROTEIN NYNRIN-LIKE"/>
    <property type="match status" value="1"/>
</dbReference>
<dbReference type="SUPFAM" id="SSF57756">
    <property type="entry name" value="Retrovirus zinc finger-like domains"/>
    <property type="match status" value="1"/>
</dbReference>
<dbReference type="FunFam" id="3.10.20.370:FF:000003">
    <property type="entry name" value="Transposon Tf2-6 polyprotein"/>
    <property type="match status" value="1"/>
</dbReference>
<evidence type="ECO:0000256" key="21">
    <source>
        <dbReference type="SAM" id="MobiDB-lite"/>
    </source>
</evidence>
<feature type="region of interest" description="Disordered" evidence="21">
    <location>
        <begin position="1266"/>
        <end position="1287"/>
    </location>
</feature>
<keyword evidence="14" id="KW-0695">RNA-directed DNA polymerase</keyword>
<dbReference type="Pfam" id="PF24626">
    <property type="entry name" value="SH3_Tf2-1"/>
    <property type="match status" value="1"/>
</dbReference>
<keyword evidence="11" id="KW-0378">Hydrolase</keyword>
<keyword evidence="20" id="KW-0862">Zinc</keyword>
<dbReference type="GO" id="GO:0003887">
    <property type="term" value="F:DNA-directed DNA polymerase activity"/>
    <property type="evidence" value="ECO:0007669"/>
    <property type="project" value="UniProtKB-KW"/>
</dbReference>
<keyword evidence="17" id="KW-0233">DNA recombination</keyword>